<sequence>MYHEEDGYSGIDDSYDFCLGIFYDTCRKSGVTKPFFKDAFSTMLKGSAREYYHMNLIEQSFSFDQMIRICTECFEITVKELCKTQLSLPERFNGNECLRDAIIDAARDIRKYSRACFKPANTVEALCADIRASIVTEERIKQGLSTFHSHTNSLHDSNIGQQLYIDRQYGENRISRPPGNLNRNQRPKVCFVCKKNGCWSSKHTKEERTRTYNAFQERLQAKGKPFNDRHIRHYVVEYEGELSDNTDEEQDIWDSLIMNVNINDSDEDDNLPIDSQYITAYGPIIGYNAVGILNNQSLHHSFARIDSSIDSICERVG</sequence>
<dbReference type="Proteomes" id="UP000285405">
    <property type="component" value="Unassembled WGS sequence"/>
</dbReference>
<protein>
    <submittedName>
        <fullName evidence="1">Putative glycosyl</fullName>
    </submittedName>
</protein>
<proteinExistence type="predicted"/>
<reference evidence="1 2" key="1">
    <citation type="journal article" date="2018" name="BMC Genomics">
        <title>Comparative genome analyses reveal sequence features reflecting distinct modes of host-adaptation between dicot and monocot powdery mildew.</title>
        <authorList>
            <person name="Wu Y."/>
            <person name="Ma X."/>
            <person name="Pan Z."/>
            <person name="Kale S.D."/>
            <person name="Song Y."/>
            <person name="King H."/>
            <person name="Zhang Q."/>
            <person name="Presley C."/>
            <person name="Deng X."/>
            <person name="Wei C.I."/>
            <person name="Xiao S."/>
        </authorList>
    </citation>
    <scope>NUCLEOTIDE SEQUENCE [LARGE SCALE GENOMIC DNA]</scope>
    <source>
        <strain evidence="1">UCSC1</strain>
    </source>
</reference>
<accession>A0A420H778</accession>
<dbReference type="EMBL" id="MCBR01022259">
    <property type="protein sequence ID" value="RKF53289.1"/>
    <property type="molecule type" value="Genomic_DNA"/>
</dbReference>
<dbReference type="AlphaFoldDB" id="A0A420H778"/>
<name>A0A420H778_9PEZI</name>
<gene>
    <name evidence="1" type="ORF">GcC1_222029</name>
</gene>
<comment type="caution">
    <text evidence="1">The sequence shown here is derived from an EMBL/GenBank/DDBJ whole genome shotgun (WGS) entry which is preliminary data.</text>
</comment>
<organism evidence="1 2">
    <name type="scientific">Golovinomyces cichoracearum</name>
    <dbReference type="NCBI Taxonomy" id="62708"/>
    <lineage>
        <taxon>Eukaryota</taxon>
        <taxon>Fungi</taxon>
        <taxon>Dikarya</taxon>
        <taxon>Ascomycota</taxon>
        <taxon>Pezizomycotina</taxon>
        <taxon>Leotiomycetes</taxon>
        <taxon>Erysiphales</taxon>
        <taxon>Erysiphaceae</taxon>
        <taxon>Golovinomyces</taxon>
    </lineage>
</organism>
<evidence type="ECO:0000313" key="2">
    <source>
        <dbReference type="Proteomes" id="UP000285405"/>
    </source>
</evidence>
<evidence type="ECO:0000313" key="1">
    <source>
        <dbReference type="EMBL" id="RKF53289.1"/>
    </source>
</evidence>
<dbReference type="OrthoDB" id="3564804at2759"/>